<evidence type="ECO:0000313" key="4">
    <source>
        <dbReference type="Proteomes" id="UP000197277"/>
    </source>
</evidence>
<accession>A0A246FI09</accession>
<comment type="caution">
    <text evidence="3">The sequence shown here is derived from an EMBL/GenBank/DDBJ whole genome shotgun (WGS) entry which is preliminary data.</text>
</comment>
<sequence>MFLKTTSLLPRVLLAGSLLLSNCSSAPDDKVERAGEPTIYNVEAEDPEMQMAMKQGKATFPQFMAAIAQPDSTITNPAIKVPYEQDGQTEFLWLTDPTIEHGTLYGIIGNKPEYTNQVKEGDKVVIDTTLMADWNYVQHNRLIGGYTVKLLRNRMSAEERADFDESTGWDFGQ</sequence>
<name>A0A246FI09_9BACT</name>
<dbReference type="EMBL" id="NIRR01000031">
    <property type="protein sequence ID" value="OWP62163.1"/>
    <property type="molecule type" value="Genomic_DNA"/>
</dbReference>
<keyword evidence="4" id="KW-1185">Reference proteome</keyword>
<dbReference type="RefSeq" id="WP_088465396.1">
    <property type="nucleotide sequence ID" value="NZ_NIRR01000031.1"/>
</dbReference>
<dbReference type="OrthoDB" id="884440at2"/>
<feature type="domain" description="DUF2314" evidence="2">
    <location>
        <begin position="46"/>
        <end position="171"/>
    </location>
</feature>
<feature type="signal peptide" evidence="1">
    <location>
        <begin position="1"/>
        <end position="26"/>
    </location>
</feature>
<evidence type="ECO:0000256" key="1">
    <source>
        <dbReference type="SAM" id="SignalP"/>
    </source>
</evidence>
<feature type="chain" id="PRO_5013235844" description="DUF2314 domain-containing protein" evidence="1">
    <location>
        <begin position="27"/>
        <end position="173"/>
    </location>
</feature>
<reference evidence="3 4" key="1">
    <citation type="submission" date="2017-06" db="EMBL/GenBank/DDBJ databases">
        <title>Hymenobacter amundsenii sp. nov. isolated from regoliths in Antarctica.</title>
        <authorList>
            <person name="Sedlacek I."/>
            <person name="Kralova S."/>
            <person name="Pantucek R."/>
            <person name="Svec P."/>
            <person name="Holochova P."/>
            <person name="Stankova E."/>
            <person name="Vrbovska V."/>
            <person name="Busse H.-J."/>
        </authorList>
    </citation>
    <scope>NUCLEOTIDE SEQUENCE [LARGE SCALE GENOMIC DNA]</scope>
    <source>
        <strain evidence="3 4">CCM 8682</strain>
    </source>
</reference>
<evidence type="ECO:0000313" key="3">
    <source>
        <dbReference type="EMBL" id="OWP62163.1"/>
    </source>
</evidence>
<dbReference type="InterPro" id="IPR018756">
    <property type="entry name" value="DUF2314"/>
</dbReference>
<keyword evidence="1" id="KW-0732">Signal</keyword>
<proteinExistence type="predicted"/>
<dbReference type="AlphaFoldDB" id="A0A246FI09"/>
<protein>
    <recommendedName>
        <fullName evidence="2">DUF2314 domain-containing protein</fullName>
    </recommendedName>
</protein>
<gene>
    <name evidence="3" type="ORF">CDA63_15635</name>
</gene>
<organism evidence="3 4">
    <name type="scientific">Hymenobacter amundsenii</name>
    <dbReference type="NCBI Taxonomy" id="2006685"/>
    <lineage>
        <taxon>Bacteria</taxon>
        <taxon>Pseudomonadati</taxon>
        <taxon>Bacteroidota</taxon>
        <taxon>Cytophagia</taxon>
        <taxon>Cytophagales</taxon>
        <taxon>Hymenobacteraceae</taxon>
        <taxon>Hymenobacter</taxon>
    </lineage>
</organism>
<evidence type="ECO:0000259" key="2">
    <source>
        <dbReference type="Pfam" id="PF10077"/>
    </source>
</evidence>
<dbReference type="Proteomes" id="UP000197277">
    <property type="component" value="Unassembled WGS sequence"/>
</dbReference>
<dbReference type="Pfam" id="PF10077">
    <property type="entry name" value="DUF2314"/>
    <property type="match status" value="1"/>
</dbReference>